<dbReference type="AlphaFoldDB" id="A0A0K1JNB9"/>
<dbReference type="SUPFAM" id="SSF48452">
    <property type="entry name" value="TPR-like"/>
    <property type="match status" value="1"/>
</dbReference>
<dbReference type="STRING" id="571913.VV02_24040"/>
<gene>
    <name evidence="1" type="ORF">VV02_24040</name>
</gene>
<dbReference type="SUPFAM" id="SSF52540">
    <property type="entry name" value="P-loop containing nucleoside triphosphate hydrolases"/>
    <property type="match status" value="1"/>
</dbReference>
<sequence length="664" mass="72293">MAVPDEADSIGATTMLAELLRSSTGEPSSTGTLRRRTVRDLVEMLVNALGERPAVLVLDNVTGTDQIRWVSQLPTTIPVIVTSRRRLRPAGFEAIHLEPLDGHASTALLQALVEDSHQPDGSTDSCSGRHGQRTTSDLAELAVLSGGLPLTLAAIAAAVNDRANWTVTDHVERLRSVPTLLGVEDALSESYRRWPEVTRDLFGVIADWPAATVPTALTEVLDPRSTGDTEVLVAESILQPVDETSWAMHDLVAAFGRRRAVEDLPVSRRSEAWERAVAWYVQRLQAIAVAPTDGPHVDGRSPVEWWRAERTNMVSVADALAPRGMHHALVDFGEAAVSAGERFGDYDLVLRVTTAAGRSARALGHTEREAGLCCGQAQLHRRLGHVTQARRDVRRGLRLLEEDPSDTPTRARLQLFAGVVEFTSQRYSAARRHLTAAQRTFEAVGDKAGRMRSLANLGIVEKETGNLAAAAHAYRRAIALIDDDDAISRARLLGNLGELEIERLDLDAAVDALSSSAALNEDHGALHDQGVALAGLAWAHALRDDHTAAIETLRAAYTLAEDIGDDLLTSTIECRGGDVQRVIGNHVAAKEAYERAIHQCQQLDADYTRYRAREGLAMLGLEASDPLARTALLDLLDTYQRLGLSDVDRVRRALIQDHPAMERM</sequence>
<evidence type="ECO:0000313" key="2">
    <source>
        <dbReference type="Proteomes" id="UP000066480"/>
    </source>
</evidence>
<proteinExistence type="predicted"/>
<organism evidence="1 2">
    <name type="scientific">Luteipulveratus mongoliensis</name>
    <dbReference type="NCBI Taxonomy" id="571913"/>
    <lineage>
        <taxon>Bacteria</taxon>
        <taxon>Bacillati</taxon>
        <taxon>Actinomycetota</taxon>
        <taxon>Actinomycetes</taxon>
        <taxon>Micrococcales</taxon>
        <taxon>Dermacoccaceae</taxon>
        <taxon>Luteipulveratus</taxon>
    </lineage>
</organism>
<evidence type="ECO:0000313" key="1">
    <source>
        <dbReference type="EMBL" id="AKU18202.1"/>
    </source>
</evidence>
<dbReference type="EMBL" id="CP011112">
    <property type="protein sequence ID" value="AKU18202.1"/>
    <property type="molecule type" value="Genomic_DNA"/>
</dbReference>
<dbReference type="InterPro" id="IPR011990">
    <property type="entry name" value="TPR-like_helical_dom_sf"/>
</dbReference>
<keyword evidence="2" id="KW-1185">Reference proteome</keyword>
<dbReference type="SMART" id="SM00028">
    <property type="entry name" value="TPR"/>
    <property type="match status" value="5"/>
</dbReference>
<name>A0A0K1JNB9_9MICO</name>
<dbReference type="Proteomes" id="UP000066480">
    <property type="component" value="Chromosome"/>
</dbReference>
<dbReference type="InterPro" id="IPR019734">
    <property type="entry name" value="TPR_rpt"/>
</dbReference>
<protein>
    <submittedName>
        <fullName evidence="1">Uncharacterized protein</fullName>
    </submittedName>
</protein>
<dbReference type="Pfam" id="PF13424">
    <property type="entry name" value="TPR_12"/>
    <property type="match status" value="1"/>
</dbReference>
<dbReference type="Gene3D" id="1.25.40.10">
    <property type="entry name" value="Tetratricopeptide repeat domain"/>
    <property type="match status" value="2"/>
</dbReference>
<reference evidence="1 2" key="1">
    <citation type="submission" date="2015-03" db="EMBL/GenBank/DDBJ databases">
        <title>Luteipulveratus halotolerans sp. nov., a novel actinobacterium (Dermacoccaceae) from Sarawak, Malaysia.</title>
        <authorList>
            <person name="Juboi H."/>
            <person name="Basik A."/>
            <person name="Shamsul S.S."/>
            <person name="Arnold P."/>
            <person name="Schmitt E.K."/>
            <person name="Sanglier J.-J."/>
            <person name="Yeo T."/>
        </authorList>
    </citation>
    <scope>NUCLEOTIDE SEQUENCE [LARGE SCALE GENOMIC DNA]</scope>
    <source>
        <strain evidence="1 2">MN07-A0370</strain>
    </source>
</reference>
<accession>A0A0K1JNB9</accession>
<dbReference type="KEGG" id="lmoi:VV02_24040"/>
<dbReference type="InterPro" id="IPR027417">
    <property type="entry name" value="P-loop_NTPase"/>
</dbReference>